<dbReference type="InterPro" id="IPR019151">
    <property type="entry name" value="Proteasome_assmbl_chaperone_2"/>
</dbReference>
<dbReference type="RefSeq" id="WP_208098305.1">
    <property type="nucleotide sequence ID" value="NZ_JAGDYM010000013.1"/>
</dbReference>
<proteinExistence type="predicted"/>
<dbReference type="AlphaFoldDB" id="A0A939S6M7"/>
<dbReference type="EMBL" id="JAGDYM010000013">
    <property type="protein sequence ID" value="MBO1902544.1"/>
    <property type="molecule type" value="Genomic_DNA"/>
</dbReference>
<dbReference type="Proteomes" id="UP000664382">
    <property type="component" value="Unassembled WGS sequence"/>
</dbReference>
<accession>A0A939S6M7</accession>
<name>A0A939S6M7_9MICO</name>
<evidence type="ECO:0000313" key="2">
    <source>
        <dbReference type="Proteomes" id="UP000664382"/>
    </source>
</evidence>
<gene>
    <name evidence="1" type="ORF">J4H92_11360</name>
</gene>
<protein>
    <submittedName>
        <fullName evidence="1">PAC2 family protein</fullName>
    </submittedName>
</protein>
<dbReference type="PIRSF" id="PIRSF028754">
    <property type="entry name" value="UCP028754"/>
    <property type="match status" value="1"/>
</dbReference>
<reference evidence="1" key="1">
    <citation type="submission" date="2021-03" db="EMBL/GenBank/DDBJ databases">
        <title>Leucobacter chromiisoli sp. nov., isolated from chromium-containing soil of chemical plant.</title>
        <authorList>
            <person name="Xu Z."/>
        </authorList>
    </citation>
    <scope>NUCLEOTIDE SEQUENCE</scope>
    <source>
        <strain evidence="1">S27</strain>
    </source>
</reference>
<dbReference type="Pfam" id="PF09754">
    <property type="entry name" value="PAC2"/>
    <property type="match status" value="1"/>
</dbReference>
<dbReference type="InterPro" id="IPR038389">
    <property type="entry name" value="PSMG2_sf"/>
</dbReference>
<organism evidence="1 2">
    <name type="scientific">Leucobacter weissii</name>
    <dbReference type="NCBI Taxonomy" id="1983706"/>
    <lineage>
        <taxon>Bacteria</taxon>
        <taxon>Bacillati</taxon>
        <taxon>Actinomycetota</taxon>
        <taxon>Actinomycetes</taxon>
        <taxon>Micrococcales</taxon>
        <taxon>Microbacteriaceae</taxon>
        <taxon>Leucobacter</taxon>
    </lineage>
</organism>
<sequence length="303" mass="33145">MNAEDESIAHPRVLLAAFEGWSDAGAASTTALQHLGELIDAEPLHAVGADGFVDFQVHRPKVAFDRSGRRVIDWPETRLYGTVRRPGADGGESTGDEPENVHYLDGSEVSEIFLLAGVEPARDWAAFTEEIVELIDSWEVDTVILIGSLFSDAPHSRPIITTLTSEDPELRSRTGATRSDYEGPVGINTVVELALVEAQIPVLALWAQVPHYVHSAPSPKATLAILDKLEELLDVVIPRGDLLSEANEWESNIDRIAASDEDMAQYIRHLEEARDTASAPEATGEAIAHEFEKFLNIDPDEKP</sequence>
<keyword evidence="2" id="KW-1185">Reference proteome</keyword>
<dbReference type="SUPFAM" id="SSF159659">
    <property type="entry name" value="Cgl1923-like"/>
    <property type="match status" value="1"/>
</dbReference>
<dbReference type="InterPro" id="IPR008492">
    <property type="entry name" value="Rv2714-like"/>
</dbReference>
<dbReference type="Gene3D" id="3.40.50.10900">
    <property type="entry name" value="PAC-like subunit"/>
    <property type="match status" value="1"/>
</dbReference>
<evidence type="ECO:0000313" key="1">
    <source>
        <dbReference type="EMBL" id="MBO1902544.1"/>
    </source>
</evidence>
<comment type="caution">
    <text evidence="1">The sequence shown here is derived from an EMBL/GenBank/DDBJ whole genome shotgun (WGS) entry which is preliminary data.</text>
</comment>